<protein>
    <submittedName>
        <fullName evidence="1">Uncharacterized protein</fullName>
    </submittedName>
</protein>
<accession>A0A067QW38</accession>
<evidence type="ECO:0000313" key="1">
    <source>
        <dbReference type="EMBL" id="KDR14289.1"/>
    </source>
</evidence>
<evidence type="ECO:0000313" key="2">
    <source>
        <dbReference type="Proteomes" id="UP000027135"/>
    </source>
</evidence>
<dbReference type="STRING" id="136037.A0A067QW38"/>
<reference evidence="1 2" key="1">
    <citation type="journal article" date="2014" name="Nat. Commun.">
        <title>Molecular traces of alternative social organization in a termite genome.</title>
        <authorList>
            <person name="Terrapon N."/>
            <person name="Li C."/>
            <person name="Robertson H.M."/>
            <person name="Ji L."/>
            <person name="Meng X."/>
            <person name="Booth W."/>
            <person name="Chen Z."/>
            <person name="Childers C.P."/>
            <person name="Glastad K.M."/>
            <person name="Gokhale K."/>
            <person name="Gowin J."/>
            <person name="Gronenberg W."/>
            <person name="Hermansen R.A."/>
            <person name="Hu H."/>
            <person name="Hunt B.G."/>
            <person name="Huylmans A.K."/>
            <person name="Khalil S.M."/>
            <person name="Mitchell R.D."/>
            <person name="Munoz-Torres M.C."/>
            <person name="Mustard J.A."/>
            <person name="Pan H."/>
            <person name="Reese J.T."/>
            <person name="Scharf M.E."/>
            <person name="Sun F."/>
            <person name="Vogel H."/>
            <person name="Xiao J."/>
            <person name="Yang W."/>
            <person name="Yang Z."/>
            <person name="Yang Z."/>
            <person name="Zhou J."/>
            <person name="Zhu J."/>
            <person name="Brent C.S."/>
            <person name="Elsik C.G."/>
            <person name="Goodisman M.A."/>
            <person name="Liberles D.A."/>
            <person name="Roe R.M."/>
            <person name="Vargo E.L."/>
            <person name="Vilcinskas A."/>
            <person name="Wang J."/>
            <person name="Bornberg-Bauer E."/>
            <person name="Korb J."/>
            <person name="Zhang G."/>
            <person name="Liebig J."/>
        </authorList>
    </citation>
    <scope>NUCLEOTIDE SEQUENCE [LARGE SCALE GENOMIC DNA]</scope>
    <source>
        <tissue evidence="1">Whole organism</tissue>
    </source>
</reference>
<dbReference type="InParanoid" id="A0A067QW38"/>
<dbReference type="AlphaFoldDB" id="A0A067QW38"/>
<dbReference type="Proteomes" id="UP000027135">
    <property type="component" value="Unassembled WGS sequence"/>
</dbReference>
<sequence>MSLCEMKKQWSQNKYLQSQGRFEDCIFIVYTNAEMSHDNGRNEGNTVWQKLLYSGGNCFSFTENKSPDIYEMFQNLERYKQLLAGSRYNSNLTTQEELLDFIRKVWNSNAKTIPGIIEMNKLLKELQQLGDLSHYREFLAKLWFFTGQATDRKLDEQTKQEIGLACGITKTNLIYDRFMKQIHDWCKYSNRFLTQESPLWTDIKRDFKLPN</sequence>
<dbReference type="EMBL" id="KK852889">
    <property type="protein sequence ID" value="KDR14289.1"/>
    <property type="molecule type" value="Genomic_DNA"/>
</dbReference>
<gene>
    <name evidence="1" type="ORF">L798_11880</name>
</gene>
<organism evidence="1 2">
    <name type="scientific">Zootermopsis nevadensis</name>
    <name type="common">Dampwood termite</name>
    <dbReference type="NCBI Taxonomy" id="136037"/>
    <lineage>
        <taxon>Eukaryota</taxon>
        <taxon>Metazoa</taxon>
        <taxon>Ecdysozoa</taxon>
        <taxon>Arthropoda</taxon>
        <taxon>Hexapoda</taxon>
        <taxon>Insecta</taxon>
        <taxon>Pterygota</taxon>
        <taxon>Neoptera</taxon>
        <taxon>Polyneoptera</taxon>
        <taxon>Dictyoptera</taxon>
        <taxon>Blattodea</taxon>
        <taxon>Blattoidea</taxon>
        <taxon>Termitoidae</taxon>
        <taxon>Termopsidae</taxon>
        <taxon>Zootermopsis</taxon>
    </lineage>
</organism>
<keyword evidence="2" id="KW-1185">Reference proteome</keyword>
<proteinExistence type="predicted"/>
<name>A0A067QW38_ZOONE</name>